<dbReference type="RefSeq" id="WP_062295199.1">
    <property type="nucleotide sequence ID" value="NZ_CP012036.1"/>
</dbReference>
<sequence length="503" mass="58579">MSDSEVLLIKNYLQRIISTWKLFQPTTEESNKPTTTDTKNDEQTNTKSKYEVNYKPTINDTRFDENTRQAVIKIFQFLQLKHDCSQDQQHDGFIDKYDMELLKLLASGADLARDIEPFKKLIKENVEFYEGEIKGKFCQQCDCCFKKNGNISSNCLVLFLEKINEFDIPDYPVIKVQTYQGILCVFLYRMLENIEILILFLNDIITSENDIKKLKYEDFNRSIQEIGILISGILANKSHLVKFISSFTESLEIPDFSFKDYELTELTEITKSNILTLESFGFSKELSDKYSTILDIEIREILTKEDSEIKPILKKELPQILSRLKYLMGLLYTVCPPRIPESLFRKTEISISTPIPNIVNKLLINKLYELQPKNTVDNSSANKEEINLFLQENNDNQALPLLNGLDEILLQVLMPLGQYNNLSKAVEDGIVKIQSFLSKNTENSEKSKNKKNSEDNIREIIRETMRKYNVTIAQDYSLINEIYWQGWKSENFNEKNCLYLDRN</sequence>
<evidence type="ECO:0000313" key="2">
    <source>
        <dbReference type="EMBL" id="ALF54653.1"/>
    </source>
</evidence>
<dbReference type="STRING" id="224013.ACX27_20360"/>
<feature type="compositionally biased region" description="Basic and acidic residues" evidence="1">
    <location>
        <begin position="38"/>
        <end position="48"/>
    </location>
</feature>
<evidence type="ECO:0000256" key="1">
    <source>
        <dbReference type="SAM" id="MobiDB-lite"/>
    </source>
</evidence>
<dbReference type="EMBL" id="CP012036">
    <property type="protein sequence ID" value="ALF54653.1"/>
    <property type="molecule type" value="Genomic_DNA"/>
</dbReference>
<gene>
    <name evidence="2" type="ORF">ACX27_20360</name>
</gene>
<proteinExistence type="predicted"/>
<reference evidence="2 3" key="2">
    <citation type="journal article" date="2016" name="Genome Announc.">
        <title>Draft Genome Sequence of the N2-Fixing Cyanobacterium Nostoc piscinale CENA21, Isolated from the Brazilian Amazon Floodplain.</title>
        <authorList>
            <person name="Leao T."/>
            <person name="Guimaraes P.I."/>
            <person name="de Melo A.G."/>
            <person name="Ramos R.T."/>
            <person name="Leao P.N."/>
            <person name="Silva A."/>
            <person name="Fiore M.F."/>
            <person name="Schneider M.P."/>
        </authorList>
    </citation>
    <scope>NUCLEOTIDE SEQUENCE [LARGE SCALE GENOMIC DNA]</scope>
    <source>
        <strain evidence="2 3">CENA21</strain>
    </source>
</reference>
<protein>
    <submittedName>
        <fullName evidence="2">Uncharacterized protein</fullName>
    </submittedName>
</protein>
<dbReference type="PATRIC" id="fig|224013.5.peg.4874"/>
<keyword evidence="3" id="KW-1185">Reference proteome</keyword>
<name>A0A0M3V5X1_9NOSO</name>
<organism evidence="2 3">
    <name type="scientific">Nostoc piscinale CENA21</name>
    <dbReference type="NCBI Taxonomy" id="224013"/>
    <lineage>
        <taxon>Bacteria</taxon>
        <taxon>Bacillati</taxon>
        <taxon>Cyanobacteriota</taxon>
        <taxon>Cyanophyceae</taxon>
        <taxon>Nostocales</taxon>
        <taxon>Nostocaceae</taxon>
        <taxon>Nostoc</taxon>
    </lineage>
</organism>
<feature type="compositionally biased region" description="Polar residues" evidence="1">
    <location>
        <begin position="27"/>
        <end position="37"/>
    </location>
</feature>
<accession>A0A0M3V5X1</accession>
<reference evidence="3" key="1">
    <citation type="submission" date="2015-07" db="EMBL/GenBank/DDBJ databases">
        <title>Genome Of Nitrogen-Fixing Cyanobacterium Nostoc piscinale CENA21 From Solimoes/Amazon River Floodplain Sediments And Comparative Genomics To Uncover Biosynthetic Natural Products Potential.</title>
        <authorList>
            <person name="Leao T.F."/>
            <person name="Leao P.N."/>
            <person name="Guimaraes P.I."/>
            <person name="de Melo A.G.C."/>
            <person name="Ramos R.T.J."/>
            <person name="Silva A."/>
            <person name="Fiore M.F."/>
            <person name="Schneider M.P.C."/>
        </authorList>
    </citation>
    <scope>NUCLEOTIDE SEQUENCE [LARGE SCALE GENOMIC DNA]</scope>
    <source>
        <strain evidence="3">CENA21</strain>
    </source>
</reference>
<dbReference type="AlphaFoldDB" id="A0A0M3V5X1"/>
<dbReference type="KEGG" id="npz:ACX27_20360"/>
<feature type="region of interest" description="Disordered" evidence="1">
    <location>
        <begin position="27"/>
        <end position="48"/>
    </location>
</feature>
<evidence type="ECO:0000313" key="3">
    <source>
        <dbReference type="Proteomes" id="UP000062645"/>
    </source>
</evidence>
<dbReference type="Proteomes" id="UP000062645">
    <property type="component" value="Chromosome"/>
</dbReference>